<name>A0ABW4XQF4_9GAMM</name>
<keyword evidence="1" id="KW-0732">Signal</keyword>
<dbReference type="Proteomes" id="UP001597380">
    <property type="component" value="Unassembled WGS sequence"/>
</dbReference>
<gene>
    <name evidence="2" type="ORF">ACFSJ3_15430</name>
</gene>
<comment type="caution">
    <text evidence="2">The sequence shown here is derived from an EMBL/GenBank/DDBJ whole genome shotgun (WGS) entry which is preliminary data.</text>
</comment>
<sequence>MGLIKTLVTATSLALLSACASDADIESANVDSSNHETLVAASVKVEGVYFSAISTGCSSTKSFMLDVVSIDADSADLAVIRIEPDRCKRVPFVDSFTLPLPAAVKGLSIQVVNPIDPALKGGKGKPSRTK</sequence>
<evidence type="ECO:0000313" key="3">
    <source>
        <dbReference type="Proteomes" id="UP001597380"/>
    </source>
</evidence>
<dbReference type="RefSeq" id="WP_345340552.1">
    <property type="nucleotide sequence ID" value="NZ_BAABLI010000015.1"/>
</dbReference>
<evidence type="ECO:0000313" key="2">
    <source>
        <dbReference type="EMBL" id="MFD2097389.1"/>
    </source>
</evidence>
<protein>
    <recommendedName>
        <fullName evidence="4">Lipoprotein</fullName>
    </recommendedName>
</protein>
<accession>A0ABW4XQF4</accession>
<proteinExistence type="predicted"/>
<organism evidence="2 3">
    <name type="scientific">Corallincola platygyrae</name>
    <dbReference type="NCBI Taxonomy" id="1193278"/>
    <lineage>
        <taxon>Bacteria</taxon>
        <taxon>Pseudomonadati</taxon>
        <taxon>Pseudomonadota</taxon>
        <taxon>Gammaproteobacteria</taxon>
        <taxon>Alteromonadales</taxon>
        <taxon>Psychromonadaceae</taxon>
        <taxon>Corallincola</taxon>
    </lineage>
</organism>
<feature type="signal peptide" evidence="1">
    <location>
        <begin position="1"/>
        <end position="20"/>
    </location>
</feature>
<keyword evidence="3" id="KW-1185">Reference proteome</keyword>
<evidence type="ECO:0008006" key="4">
    <source>
        <dbReference type="Google" id="ProtNLM"/>
    </source>
</evidence>
<evidence type="ECO:0000256" key="1">
    <source>
        <dbReference type="SAM" id="SignalP"/>
    </source>
</evidence>
<reference evidence="3" key="1">
    <citation type="journal article" date="2019" name="Int. J. Syst. Evol. Microbiol.">
        <title>The Global Catalogue of Microorganisms (GCM) 10K type strain sequencing project: providing services to taxonomists for standard genome sequencing and annotation.</title>
        <authorList>
            <consortium name="The Broad Institute Genomics Platform"/>
            <consortium name="The Broad Institute Genome Sequencing Center for Infectious Disease"/>
            <person name="Wu L."/>
            <person name="Ma J."/>
        </authorList>
    </citation>
    <scope>NUCLEOTIDE SEQUENCE [LARGE SCALE GENOMIC DNA]</scope>
    <source>
        <strain evidence="3">CGMCC 1.10992</strain>
    </source>
</reference>
<dbReference type="EMBL" id="JBHUHT010000017">
    <property type="protein sequence ID" value="MFD2097389.1"/>
    <property type="molecule type" value="Genomic_DNA"/>
</dbReference>
<feature type="chain" id="PRO_5045576234" description="Lipoprotein" evidence="1">
    <location>
        <begin position="21"/>
        <end position="130"/>
    </location>
</feature>
<dbReference type="PROSITE" id="PS51257">
    <property type="entry name" value="PROKAR_LIPOPROTEIN"/>
    <property type="match status" value="1"/>
</dbReference>